<dbReference type="RefSeq" id="WP_072702663.1">
    <property type="nucleotide sequence ID" value="NZ_JAFBBL010000001.1"/>
</dbReference>
<dbReference type="InterPro" id="IPR052336">
    <property type="entry name" value="MlaD_Phospholipid_Transporter"/>
</dbReference>
<dbReference type="KEGG" id="rcr:NCTC10994_02226"/>
<dbReference type="PANTHER" id="PTHR33371:SF4">
    <property type="entry name" value="INTERMEMBRANE PHOSPHOLIPID TRANSPORT SYSTEM BINDING PROTEIN MLAD"/>
    <property type="match status" value="1"/>
</dbReference>
<organism evidence="2 3">
    <name type="scientific">Rhodococcus coprophilus</name>
    <dbReference type="NCBI Taxonomy" id="38310"/>
    <lineage>
        <taxon>Bacteria</taxon>
        <taxon>Bacillati</taxon>
        <taxon>Actinomycetota</taxon>
        <taxon>Actinomycetes</taxon>
        <taxon>Mycobacteriales</taxon>
        <taxon>Nocardiaceae</taxon>
        <taxon>Rhodococcus</taxon>
    </lineage>
</organism>
<evidence type="ECO:0000259" key="1">
    <source>
        <dbReference type="Pfam" id="PF02470"/>
    </source>
</evidence>
<accession>A0A2X4TYH3</accession>
<dbReference type="InterPro" id="IPR010916">
    <property type="entry name" value="TonB_box_CS"/>
</dbReference>
<dbReference type="Proteomes" id="UP000249091">
    <property type="component" value="Chromosome 1"/>
</dbReference>
<dbReference type="Pfam" id="PF02470">
    <property type="entry name" value="MlaD"/>
    <property type="match status" value="1"/>
</dbReference>
<dbReference type="EMBL" id="LS483468">
    <property type="protein sequence ID" value="SQI32517.1"/>
    <property type="molecule type" value="Genomic_DNA"/>
</dbReference>
<gene>
    <name evidence="2" type="primary">mce4D_2</name>
    <name evidence="2" type="ORF">NCTC10994_02226</name>
</gene>
<proteinExistence type="predicted"/>
<evidence type="ECO:0000313" key="3">
    <source>
        <dbReference type="Proteomes" id="UP000249091"/>
    </source>
</evidence>
<keyword evidence="3" id="KW-1185">Reference proteome</keyword>
<evidence type="ECO:0000313" key="2">
    <source>
        <dbReference type="EMBL" id="SQI32517.1"/>
    </source>
</evidence>
<protein>
    <submittedName>
        <fullName evidence="2">Mce family protein mce4d</fullName>
    </submittedName>
</protein>
<sequence length="368" mass="37809">MKARTALVTIAAAAALVLVGGLVAERMSSGPDSILVTANFDNAAGLYEGNDVSVLGIPIGRIVSIDPTGTHVAVGMEIDAGTQVPADVRAVAVSTSVLTDRHIELTPAYDGGAVLEHGATVGLDHTRTPIEFDRLLAMADTMAVELAGDGEGNGPVSALLDVGVGATAGNGVGIKSALGTLSRAMALSADQGAGTRNSITAIVDNLSVLSSAAAANDADIREFGEATKRLGEVLAESNLGAGTTGSQINEILQQADQLLQNRRDAVRSTVTDAQTVTRALADYRNEVGEFLDLTPLLMDNAYNAIDQETGAARVHAQLEKVFFDGELVSQVCNLLEVRDLGCTTGTVKDFGPGFGIASMLEGIAGLPR</sequence>
<reference evidence="2 3" key="1">
    <citation type="submission" date="2018-06" db="EMBL/GenBank/DDBJ databases">
        <authorList>
            <consortium name="Pathogen Informatics"/>
            <person name="Doyle S."/>
        </authorList>
    </citation>
    <scope>NUCLEOTIDE SEQUENCE [LARGE SCALE GENOMIC DNA]</scope>
    <source>
        <strain evidence="2 3">NCTC10994</strain>
    </source>
</reference>
<dbReference type="InterPro" id="IPR003399">
    <property type="entry name" value="Mce/MlaD"/>
</dbReference>
<feature type="domain" description="Mce/MlaD" evidence="1">
    <location>
        <begin position="35"/>
        <end position="107"/>
    </location>
</feature>
<dbReference type="InterPro" id="IPR005693">
    <property type="entry name" value="Mce"/>
</dbReference>
<dbReference type="PANTHER" id="PTHR33371">
    <property type="entry name" value="INTERMEMBRANE PHOSPHOLIPID TRANSPORT SYSTEM BINDING PROTEIN MLAD-RELATED"/>
    <property type="match status" value="1"/>
</dbReference>
<dbReference type="STRING" id="1219011.GCA_001895045_03318"/>
<dbReference type="GO" id="GO:0005576">
    <property type="term" value="C:extracellular region"/>
    <property type="evidence" value="ECO:0007669"/>
    <property type="project" value="TreeGrafter"/>
</dbReference>
<dbReference type="AlphaFoldDB" id="A0A2X4TYH3"/>
<name>A0A2X4TYH3_9NOCA</name>
<dbReference type="PROSITE" id="PS00430">
    <property type="entry name" value="TONB_DEPENDENT_REC_1"/>
    <property type="match status" value="1"/>
</dbReference>
<dbReference type="NCBIfam" id="TIGR00996">
    <property type="entry name" value="Mtu_fam_mce"/>
    <property type="match status" value="1"/>
</dbReference>